<proteinExistence type="predicted"/>
<evidence type="ECO:0000313" key="2">
    <source>
        <dbReference type="EMBL" id="ELZ00726.1"/>
    </source>
</evidence>
<name>M0APS7_9EURY</name>
<dbReference type="InterPro" id="IPR021683">
    <property type="entry name" value="DUF3267"/>
</dbReference>
<dbReference type="Pfam" id="PF11667">
    <property type="entry name" value="DUF3267"/>
    <property type="match status" value="1"/>
</dbReference>
<dbReference type="AlphaFoldDB" id="M0APS7"/>
<dbReference type="EMBL" id="AOIP01000051">
    <property type="protein sequence ID" value="ELZ00726.1"/>
    <property type="molecule type" value="Genomic_DNA"/>
</dbReference>
<accession>M0APS7</accession>
<feature type="transmembrane region" description="Helical" evidence="1">
    <location>
        <begin position="30"/>
        <end position="49"/>
    </location>
</feature>
<feature type="transmembrane region" description="Helical" evidence="1">
    <location>
        <begin position="231"/>
        <end position="252"/>
    </location>
</feature>
<feature type="transmembrane region" description="Helical" evidence="1">
    <location>
        <begin position="118"/>
        <end position="140"/>
    </location>
</feature>
<protein>
    <recommendedName>
        <fullName evidence="4">DUF3267 domain-containing protein</fullName>
    </recommendedName>
</protein>
<keyword evidence="1" id="KW-1133">Transmembrane helix</keyword>
<reference evidence="2 3" key="1">
    <citation type="journal article" date="2014" name="PLoS Genet.">
        <title>Phylogenetically driven sequencing of extremely halophilic archaea reveals strategies for static and dynamic osmo-response.</title>
        <authorList>
            <person name="Becker E.A."/>
            <person name="Seitzer P.M."/>
            <person name="Tritt A."/>
            <person name="Larsen D."/>
            <person name="Krusor M."/>
            <person name="Yao A.I."/>
            <person name="Wu D."/>
            <person name="Madern D."/>
            <person name="Eisen J.A."/>
            <person name="Darling A.E."/>
            <person name="Facciotti M.T."/>
        </authorList>
    </citation>
    <scope>NUCLEOTIDE SEQUENCE [LARGE SCALE GENOMIC DNA]</scope>
    <source>
        <strain evidence="2 3">DSM 13077</strain>
    </source>
</reference>
<evidence type="ECO:0000256" key="1">
    <source>
        <dbReference type="SAM" id="Phobius"/>
    </source>
</evidence>
<gene>
    <name evidence="2" type="ORF">C480_18562</name>
</gene>
<evidence type="ECO:0000313" key="3">
    <source>
        <dbReference type="Proteomes" id="UP000011591"/>
    </source>
</evidence>
<feature type="transmembrane region" description="Helical" evidence="1">
    <location>
        <begin position="92"/>
        <end position="112"/>
    </location>
</feature>
<organism evidence="2 3">
    <name type="scientific">Natrialba aegyptia DSM 13077</name>
    <dbReference type="NCBI Taxonomy" id="1227491"/>
    <lineage>
        <taxon>Archaea</taxon>
        <taxon>Methanobacteriati</taxon>
        <taxon>Methanobacteriota</taxon>
        <taxon>Stenosarchaea group</taxon>
        <taxon>Halobacteria</taxon>
        <taxon>Halobacteriales</taxon>
        <taxon>Natrialbaceae</taxon>
        <taxon>Natrialba</taxon>
    </lineage>
</organism>
<evidence type="ECO:0008006" key="4">
    <source>
        <dbReference type="Google" id="ProtNLM"/>
    </source>
</evidence>
<dbReference type="PATRIC" id="fig|1227491.4.peg.3772"/>
<sequence>MAIVSAIAFTAVYGLGTGQANIEIELESGTDALVGFGLFVGSIGGVIVLHEAIHAAMIRYYGGDVSYGVGVAGFVLPYAYVTSTQRFTRGQFTAVALAPLVVITLAGLPLAIVLEAPVLVLVLALNAGGAIGDAWMVAVLRRYPSHVVVEDSKTGLRVYGVEDDSHPPARIGGFLRQVALGSTVGFGILVIFGASLAIVLPILGTGSFTLGVPDTAWSLFEFESNADGFDASVNAAGLIAVSLLLGVGYAVAATSRIPERKSS</sequence>
<keyword evidence="3" id="KW-1185">Reference proteome</keyword>
<dbReference type="Proteomes" id="UP000011591">
    <property type="component" value="Unassembled WGS sequence"/>
</dbReference>
<feature type="transmembrane region" description="Helical" evidence="1">
    <location>
        <begin position="178"/>
        <end position="203"/>
    </location>
</feature>
<comment type="caution">
    <text evidence="2">The sequence shown here is derived from an EMBL/GenBank/DDBJ whole genome shotgun (WGS) entry which is preliminary data.</text>
</comment>
<keyword evidence="1" id="KW-0472">Membrane</keyword>
<keyword evidence="1" id="KW-0812">Transmembrane</keyword>